<evidence type="ECO:0000313" key="11">
    <source>
        <dbReference type="EMBL" id="QAR32819.1"/>
    </source>
</evidence>
<reference evidence="11 12" key="1">
    <citation type="submission" date="2019-01" db="EMBL/GenBank/DDBJ databases">
        <title>Geovibrio thiophilus DSM 11263, complete genome.</title>
        <authorList>
            <person name="Spring S."/>
            <person name="Bunk B."/>
            <person name="Sproer C."/>
        </authorList>
    </citation>
    <scope>NUCLEOTIDE SEQUENCE [LARGE SCALE GENOMIC DNA]</scope>
    <source>
        <strain evidence="11 12">DSM 11263</strain>
    </source>
</reference>
<feature type="transmembrane region" description="Helical" evidence="9">
    <location>
        <begin position="66"/>
        <end position="89"/>
    </location>
</feature>
<feature type="domain" description="ABC transmembrane type-1" evidence="10">
    <location>
        <begin position="66"/>
        <end position="267"/>
    </location>
</feature>
<dbReference type="SUPFAM" id="SSF161098">
    <property type="entry name" value="MetI-like"/>
    <property type="match status" value="1"/>
</dbReference>
<feature type="transmembrane region" description="Helical" evidence="9">
    <location>
        <begin position="142"/>
        <end position="162"/>
    </location>
</feature>
<evidence type="ECO:0000256" key="4">
    <source>
        <dbReference type="ARBA" id="ARBA00022692"/>
    </source>
</evidence>
<evidence type="ECO:0000256" key="5">
    <source>
        <dbReference type="ARBA" id="ARBA00022989"/>
    </source>
</evidence>
<evidence type="ECO:0000256" key="7">
    <source>
        <dbReference type="ARBA" id="ARBA00023136"/>
    </source>
</evidence>
<keyword evidence="12" id="KW-1185">Reference proteome</keyword>
<dbReference type="GO" id="GO:0005886">
    <property type="term" value="C:plasma membrane"/>
    <property type="evidence" value="ECO:0007669"/>
    <property type="project" value="UniProtKB-SubCell"/>
</dbReference>
<dbReference type="PROSITE" id="PS50928">
    <property type="entry name" value="ABC_TM1"/>
    <property type="match status" value="1"/>
</dbReference>
<dbReference type="NCBIfam" id="TIGR02140">
    <property type="entry name" value="permease_CysW"/>
    <property type="match status" value="1"/>
</dbReference>
<evidence type="ECO:0000256" key="3">
    <source>
        <dbReference type="ARBA" id="ARBA00022448"/>
    </source>
</evidence>
<dbReference type="PANTHER" id="PTHR30406">
    <property type="entry name" value="SULFATE TRANSPORT SYSTEM PERMEASE PROTEIN"/>
    <property type="match status" value="1"/>
</dbReference>
<dbReference type="OrthoDB" id="9774448at2"/>
<evidence type="ECO:0000256" key="9">
    <source>
        <dbReference type="SAM" id="Phobius"/>
    </source>
</evidence>
<dbReference type="InterPro" id="IPR035906">
    <property type="entry name" value="MetI-like_sf"/>
</dbReference>
<comment type="function">
    <text evidence="8">Part of the ABC transporter complex CysAWTP (TC 3.A.1.6.1) involved in sulfate/thiosulfate import. Probably responsible for the translocation of the substrate across the membrane.</text>
</comment>
<dbReference type="GO" id="GO:0015419">
    <property type="term" value="F:ABC-type sulfate transporter activity"/>
    <property type="evidence" value="ECO:0007669"/>
    <property type="project" value="InterPro"/>
</dbReference>
<evidence type="ECO:0000256" key="1">
    <source>
        <dbReference type="ARBA" id="ARBA00004651"/>
    </source>
</evidence>
<sequence>MSQAVKRNGSALTEPAFVRYTLIGFVFLMFVLLLFTPLVFIFATAFRDGWDVYVRSVTEPNALAAVKLTLVAAVSAVVFNLIFGIAAAWAVTKFRFKGKNFLTALIDLPFSVSPVIAGLVFILLLGNHGPLGRWLIANDFKVIFAVPGIILATVFVTFPFIARELISLMQEQGTEEEEAAILLGASGWKTFLRITLPNIKIGLFYGIVLCSARAIGEFGAVSVVSGHIRGMTNTVPLHIEILYNEYQFTAAFAVSTILASTAVITLTAKRVLENISERKRAVKHENNH</sequence>
<dbReference type="EMBL" id="CP035108">
    <property type="protein sequence ID" value="QAR32819.1"/>
    <property type="molecule type" value="Genomic_DNA"/>
</dbReference>
<dbReference type="Proteomes" id="UP000287502">
    <property type="component" value="Chromosome"/>
</dbReference>
<keyword evidence="5 9" id="KW-1133">Transmembrane helix</keyword>
<dbReference type="KEGG" id="gtl:EP073_05205"/>
<keyword evidence="4 9" id="KW-0812">Transmembrane</keyword>
<organism evidence="11 12">
    <name type="scientific">Geovibrio thiophilus</name>
    <dbReference type="NCBI Taxonomy" id="139438"/>
    <lineage>
        <taxon>Bacteria</taxon>
        <taxon>Pseudomonadati</taxon>
        <taxon>Deferribacterota</taxon>
        <taxon>Deferribacteres</taxon>
        <taxon>Deferribacterales</taxon>
        <taxon>Geovibrionaceae</taxon>
        <taxon>Geovibrio</taxon>
    </lineage>
</organism>
<keyword evidence="7 9" id="KW-0472">Membrane</keyword>
<evidence type="ECO:0000256" key="8">
    <source>
        <dbReference type="ARBA" id="ARBA00025323"/>
    </source>
</evidence>
<protein>
    <submittedName>
        <fullName evidence="11">Sulfate ABC transporter permease subunit CysW</fullName>
    </submittedName>
</protein>
<dbReference type="InterPro" id="IPR000515">
    <property type="entry name" value="MetI-like"/>
</dbReference>
<dbReference type="Gene3D" id="1.10.3720.10">
    <property type="entry name" value="MetI-like"/>
    <property type="match status" value="1"/>
</dbReference>
<dbReference type="RefSeq" id="WP_128466105.1">
    <property type="nucleotide sequence ID" value="NZ_CP035108.1"/>
</dbReference>
<keyword evidence="6" id="KW-0764">Sulfate transport</keyword>
<accession>A0A3R5UUG2</accession>
<evidence type="ECO:0000313" key="12">
    <source>
        <dbReference type="Proteomes" id="UP000287502"/>
    </source>
</evidence>
<comment type="subunit">
    <text evidence="2">The complex is composed of two ATP-binding proteins (CysA), two transmembrane proteins (CysT and CysW) and a solute-binding protein (CysP).</text>
</comment>
<feature type="transmembrane region" description="Helical" evidence="9">
    <location>
        <begin position="248"/>
        <end position="268"/>
    </location>
</feature>
<dbReference type="CDD" id="cd06261">
    <property type="entry name" value="TM_PBP2"/>
    <property type="match status" value="1"/>
</dbReference>
<dbReference type="AlphaFoldDB" id="A0A3R5UUG2"/>
<comment type="subcellular location">
    <subcellularLocation>
        <location evidence="1">Cell membrane</location>
        <topology evidence="1">Multi-pass membrane protein</topology>
    </subcellularLocation>
</comment>
<evidence type="ECO:0000259" key="10">
    <source>
        <dbReference type="PROSITE" id="PS50928"/>
    </source>
</evidence>
<gene>
    <name evidence="11" type="primary">cysW</name>
    <name evidence="11" type="ORF">EP073_05205</name>
</gene>
<name>A0A3R5UUG2_9BACT</name>
<evidence type="ECO:0000256" key="6">
    <source>
        <dbReference type="ARBA" id="ARBA00023032"/>
    </source>
</evidence>
<dbReference type="NCBIfam" id="TIGR00969">
    <property type="entry name" value="3a0106s02"/>
    <property type="match status" value="1"/>
</dbReference>
<proteinExistence type="predicted"/>
<keyword evidence="3" id="KW-0813">Transport</keyword>
<dbReference type="InterPro" id="IPR011866">
    <property type="entry name" value="CysW_permease"/>
</dbReference>
<dbReference type="PANTHER" id="PTHR30406:SF1">
    <property type="entry name" value="SULFATE TRANSPORT SYSTEM PERMEASE PROTEIN CYSW"/>
    <property type="match status" value="1"/>
</dbReference>
<feature type="transmembrane region" description="Helical" evidence="9">
    <location>
        <begin position="20"/>
        <end position="46"/>
    </location>
</feature>
<feature type="transmembrane region" description="Helical" evidence="9">
    <location>
        <begin position="101"/>
        <end position="122"/>
    </location>
</feature>
<dbReference type="Pfam" id="PF00528">
    <property type="entry name" value="BPD_transp_1"/>
    <property type="match status" value="1"/>
</dbReference>
<dbReference type="InterPro" id="IPR005667">
    <property type="entry name" value="Sulph_transpt2"/>
</dbReference>
<evidence type="ECO:0000256" key="2">
    <source>
        <dbReference type="ARBA" id="ARBA00011779"/>
    </source>
</evidence>
<feature type="transmembrane region" description="Helical" evidence="9">
    <location>
        <begin position="203"/>
        <end position="228"/>
    </location>
</feature>